<feature type="domain" description="HTH lysR-type" evidence="5">
    <location>
        <begin position="7"/>
        <end position="64"/>
    </location>
</feature>
<dbReference type="Proteomes" id="UP000015347">
    <property type="component" value="Unassembled WGS sequence"/>
</dbReference>
<dbReference type="Pfam" id="PF00126">
    <property type="entry name" value="HTH_1"/>
    <property type="match status" value="1"/>
</dbReference>
<evidence type="ECO:0000256" key="4">
    <source>
        <dbReference type="ARBA" id="ARBA00023163"/>
    </source>
</evidence>
<dbReference type="STRING" id="1123237.Salmuc_01449"/>
<dbReference type="PROSITE" id="PS50931">
    <property type="entry name" value="HTH_LYSR"/>
    <property type="match status" value="1"/>
</dbReference>
<evidence type="ECO:0000259" key="5">
    <source>
        <dbReference type="PROSITE" id="PS50931"/>
    </source>
</evidence>
<dbReference type="GO" id="GO:0043565">
    <property type="term" value="F:sequence-specific DNA binding"/>
    <property type="evidence" value="ECO:0007669"/>
    <property type="project" value="TreeGrafter"/>
</dbReference>
<dbReference type="InterPro" id="IPR000847">
    <property type="entry name" value="LysR_HTH_N"/>
</dbReference>
<dbReference type="RefSeq" id="WP_020040950.1">
    <property type="nucleotide sequence ID" value="NZ_KE557273.1"/>
</dbReference>
<dbReference type="InterPro" id="IPR005119">
    <property type="entry name" value="LysR_subst-bd"/>
</dbReference>
<dbReference type="InterPro" id="IPR058163">
    <property type="entry name" value="LysR-type_TF_proteobact-type"/>
</dbReference>
<keyword evidence="4" id="KW-0804">Transcription</keyword>
<comment type="caution">
    <text evidence="6">The sequence shown here is derived from an EMBL/GenBank/DDBJ whole genome shotgun (WGS) entry which is preliminary data.</text>
</comment>
<dbReference type="InterPro" id="IPR036388">
    <property type="entry name" value="WH-like_DNA-bd_sf"/>
</dbReference>
<dbReference type="OrthoDB" id="9813056at2"/>
<dbReference type="SUPFAM" id="SSF46785">
    <property type="entry name" value="Winged helix' DNA-binding domain"/>
    <property type="match status" value="1"/>
</dbReference>
<evidence type="ECO:0000256" key="1">
    <source>
        <dbReference type="ARBA" id="ARBA00009437"/>
    </source>
</evidence>
<dbReference type="eggNOG" id="COG0583">
    <property type="taxonomic scope" value="Bacteria"/>
</dbReference>
<evidence type="ECO:0000256" key="2">
    <source>
        <dbReference type="ARBA" id="ARBA00023015"/>
    </source>
</evidence>
<evidence type="ECO:0000313" key="7">
    <source>
        <dbReference type="Proteomes" id="UP000015347"/>
    </source>
</evidence>
<keyword evidence="3" id="KW-0238">DNA-binding</keyword>
<sequence length="325" mass="36071">MHQRKLPPFPALRAFESAARLGSFKDAAEELCVTPSAISHQVRVLETYLDRTLFVRGVRQTALTDQGRSYLSQLTPLLDMLDASTRAAAGETFSGRLRIKSTEGFSKRWLMPRLHRFLADYPDVEVSIETGMPPTEFRGGALDLVIHWGDDPVEGVIVDPFMSSTRVPVCSQAYLDANPDIRRPEDLLRKTLIRDEVADGWEEWFGLVDRAEDCPRVGAPRTGQASDGPPGGPVFAHCELTMSAAENGLGVGLAYKAMMLTALERGDLVMPFDLESPTRTIYSVAYEEARSNDPVIVAFRDWLFETILHESEGLAQDDMVLRAAQ</sequence>
<evidence type="ECO:0000256" key="3">
    <source>
        <dbReference type="ARBA" id="ARBA00023125"/>
    </source>
</evidence>
<dbReference type="HOGENOM" id="CLU_039613_37_0_5"/>
<dbReference type="EMBL" id="APVH01000003">
    <property type="protein sequence ID" value="EPX86800.1"/>
    <property type="molecule type" value="Genomic_DNA"/>
</dbReference>
<dbReference type="Pfam" id="PF03466">
    <property type="entry name" value="LysR_substrate"/>
    <property type="match status" value="1"/>
</dbReference>
<dbReference type="SUPFAM" id="SSF53850">
    <property type="entry name" value="Periplasmic binding protein-like II"/>
    <property type="match status" value="1"/>
</dbReference>
<comment type="similarity">
    <text evidence="1">Belongs to the LysR transcriptional regulatory family.</text>
</comment>
<keyword evidence="7" id="KW-1185">Reference proteome</keyword>
<dbReference type="CDD" id="cd08432">
    <property type="entry name" value="PBP2_GcdR_TrpI_HvrB_AmpR_like"/>
    <property type="match status" value="1"/>
</dbReference>
<dbReference type="GO" id="GO:0006351">
    <property type="term" value="P:DNA-templated transcription"/>
    <property type="evidence" value="ECO:0007669"/>
    <property type="project" value="TreeGrafter"/>
</dbReference>
<name>S9S9G1_9RHOB</name>
<dbReference type="Gene3D" id="1.10.10.10">
    <property type="entry name" value="Winged helix-like DNA-binding domain superfamily/Winged helix DNA-binding domain"/>
    <property type="match status" value="1"/>
</dbReference>
<dbReference type="AlphaFoldDB" id="S9S9G1"/>
<dbReference type="InterPro" id="IPR036390">
    <property type="entry name" value="WH_DNA-bd_sf"/>
</dbReference>
<evidence type="ECO:0000313" key="6">
    <source>
        <dbReference type="EMBL" id="EPX86800.1"/>
    </source>
</evidence>
<organism evidence="6 7">
    <name type="scientific">Salipiger mucosus DSM 16094</name>
    <dbReference type="NCBI Taxonomy" id="1123237"/>
    <lineage>
        <taxon>Bacteria</taxon>
        <taxon>Pseudomonadati</taxon>
        <taxon>Pseudomonadota</taxon>
        <taxon>Alphaproteobacteria</taxon>
        <taxon>Rhodobacterales</taxon>
        <taxon>Roseobacteraceae</taxon>
        <taxon>Salipiger</taxon>
    </lineage>
</organism>
<dbReference type="PANTHER" id="PTHR30537">
    <property type="entry name" value="HTH-TYPE TRANSCRIPTIONAL REGULATOR"/>
    <property type="match status" value="1"/>
</dbReference>
<dbReference type="Gene3D" id="3.40.190.10">
    <property type="entry name" value="Periplasmic binding protein-like II"/>
    <property type="match status" value="2"/>
</dbReference>
<keyword evidence="2" id="KW-0805">Transcription regulation</keyword>
<dbReference type="PANTHER" id="PTHR30537:SF74">
    <property type="entry name" value="HTH-TYPE TRANSCRIPTIONAL REGULATOR TRPI"/>
    <property type="match status" value="1"/>
</dbReference>
<gene>
    <name evidence="6" type="ORF">Salmuc_01449</name>
</gene>
<reference evidence="7" key="1">
    <citation type="journal article" date="2014" name="Stand. Genomic Sci.">
        <title>Genome sequence of the exopolysaccharide-producing Salipiger mucosus type strain (DSM 16094(T)), a moderately halophilic member of the Roseobacter clade.</title>
        <authorList>
            <person name="Riedel T."/>
            <person name="Spring S."/>
            <person name="Fiebig A."/>
            <person name="Petersen J."/>
            <person name="Kyrpides N.C."/>
            <person name="Goker M."/>
            <person name="Klenk H.P."/>
        </authorList>
    </citation>
    <scope>NUCLEOTIDE SEQUENCE [LARGE SCALE GENOMIC DNA]</scope>
    <source>
        <strain evidence="7">DSM 16094</strain>
    </source>
</reference>
<accession>S9S9G1</accession>
<proteinExistence type="inferred from homology"/>
<protein>
    <submittedName>
        <fullName evidence="6">Transcriptional regulator, LysR family protein</fullName>
    </submittedName>
</protein>
<dbReference type="GO" id="GO:0003700">
    <property type="term" value="F:DNA-binding transcription factor activity"/>
    <property type="evidence" value="ECO:0007669"/>
    <property type="project" value="InterPro"/>
</dbReference>